<dbReference type="InterPro" id="IPR025324">
    <property type="entry name" value="DUF4230"/>
</dbReference>
<dbReference type="AlphaFoldDB" id="A0A1Y6K807"/>
<keyword evidence="1" id="KW-0472">Membrane</keyword>
<evidence type="ECO:0000313" key="2">
    <source>
        <dbReference type="EMBL" id="SMX54150.1"/>
    </source>
</evidence>
<dbReference type="Proteomes" id="UP000195514">
    <property type="component" value="Chromosome I"/>
</dbReference>
<keyword evidence="1" id="KW-1133">Transmembrane helix</keyword>
<keyword evidence="3" id="KW-1185">Reference proteome</keyword>
<accession>A0A1Y6K807</accession>
<dbReference type="RefSeq" id="WP_087862022.1">
    <property type="nucleotide sequence ID" value="NZ_LT859958.1"/>
</dbReference>
<keyword evidence="1" id="KW-0812">Transmembrane</keyword>
<evidence type="ECO:0000313" key="3">
    <source>
        <dbReference type="Proteomes" id="UP000195514"/>
    </source>
</evidence>
<evidence type="ECO:0008006" key="4">
    <source>
        <dbReference type="Google" id="ProtNLM"/>
    </source>
</evidence>
<dbReference type="EMBL" id="LT859958">
    <property type="protein sequence ID" value="SMX54150.1"/>
    <property type="molecule type" value="Genomic_DNA"/>
</dbReference>
<feature type="transmembrane region" description="Helical" evidence="1">
    <location>
        <begin position="12"/>
        <end position="33"/>
    </location>
</feature>
<name>A0A1Y6K807_9CHLR</name>
<protein>
    <recommendedName>
        <fullName evidence="4">DUF4230 domain-containing protein</fullName>
    </recommendedName>
</protein>
<reference evidence="3" key="1">
    <citation type="submission" date="2017-05" db="EMBL/GenBank/DDBJ databases">
        <authorList>
            <person name="Kirkegaard R."/>
            <person name="Mcilroy J S."/>
        </authorList>
    </citation>
    <scope>NUCLEOTIDE SEQUENCE [LARGE SCALE GENOMIC DNA]</scope>
</reference>
<gene>
    <name evidence="2" type="ORF">CFX1CAM_1085</name>
</gene>
<organism evidence="2 3">
    <name type="scientific">Candidatus Brevifilum fermentans</name>
    <dbReference type="NCBI Taxonomy" id="1986204"/>
    <lineage>
        <taxon>Bacteria</taxon>
        <taxon>Bacillati</taxon>
        <taxon>Chloroflexota</taxon>
        <taxon>Anaerolineae</taxon>
        <taxon>Anaerolineales</taxon>
        <taxon>Anaerolineaceae</taxon>
        <taxon>Candidatus Brevifilum</taxon>
    </lineage>
</organism>
<dbReference type="KEGG" id="abat:CFX1CAM_1085"/>
<dbReference type="Pfam" id="PF14014">
    <property type="entry name" value="DUF4230"/>
    <property type="match status" value="1"/>
</dbReference>
<sequence length="223" mass="24702">MEEQKLEKKILGILLVILLVAVIGSTIFIIITINRTIESAMSPVKNVNNVLSTQVSQIFNPTPTVIPDPVTIIREVQSLARLETIQYSVEKVITAEVNQGILGPLFGDKLLLVAHGYVIAGVDLAHLSVSDLRLEDDVLYVHLPEAEVFVAALNNENSYIYDRTTGLLRKSDAGLETAARRIAEQEIYNGAVEDGILDQAQLNAEIFLERLFNTLGYLRVIYE</sequence>
<proteinExistence type="predicted"/>
<evidence type="ECO:0000256" key="1">
    <source>
        <dbReference type="SAM" id="Phobius"/>
    </source>
</evidence>